<evidence type="ECO:0000256" key="1">
    <source>
        <dbReference type="SAM" id="MobiDB-lite"/>
    </source>
</evidence>
<organism evidence="2 3">
    <name type="scientific">Myotis davidii</name>
    <name type="common">David's myotis</name>
    <dbReference type="NCBI Taxonomy" id="225400"/>
    <lineage>
        <taxon>Eukaryota</taxon>
        <taxon>Metazoa</taxon>
        <taxon>Chordata</taxon>
        <taxon>Craniata</taxon>
        <taxon>Vertebrata</taxon>
        <taxon>Euteleostomi</taxon>
        <taxon>Mammalia</taxon>
        <taxon>Eutheria</taxon>
        <taxon>Laurasiatheria</taxon>
        <taxon>Chiroptera</taxon>
        <taxon>Yangochiroptera</taxon>
        <taxon>Vespertilionidae</taxon>
        <taxon>Myotis</taxon>
    </lineage>
</organism>
<gene>
    <name evidence="2" type="ORF">MDA_GLEAN10010659</name>
</gene>
<proteinExistence type="predicted"/>
<feature type="compositionally biased region" description="Polar residues" evidence="1">
    <location>
        <begin position="183"/>
        <end position="199"/>
    </location>
</feature>
<feature type="region of interest" description="Disordered" evidence="1">
    <location>
        <begin position="183"/>
        <end position="206"/>
    </location>
</feature>
<accession>L5MFS7</accession>
<evidence type="ECO:0000313" key="2">
    <source>
        <dbReference type="EMBL" id="ELK37110.1"/>
    </source>
</evidence>
<keyword evidence="3" id="KW-1185">Reference proteome</keyword>
<reference evidence="3" key="1">
    <citation type="journal article" date="2013" name="Science">
        <title>Comparative analysis of bat genomes provides insight into the evolution of flight and immunity.</title>
        <authorList>
            <person name="Zhang G."/>
            <person name="Cowled C."/>
            <person name="Shi Z."/>
            <person name="Huang Z."/>
            <person name="Bishop-Lilly K.A."/>
            <person name="Fang X."/>
            <person name="Wynne J.W."/>
            <person name="Xiong Z."/>
            <person name="Baker M.L."/>
            <person name="Zhao W."/>
            <person name="Tachedjian M."/>
            <person name="Zhu Y."/>
            <person name="Zhou P."/>
            <person name="Jiang X."/>
            <person name="Ng J."/>
            <person name="Yang L."/>
            <person name="Wu L."/>
            <person name="Xiao J."/>
            <person name="Feng Y."/>
            <person name="Chen Y."/>
            <person name="Sun X."/>
            <person name="Zhang Y."/>
            <person name="Marsh G.A."/>
            <person name="Crameri G."/>
            <person name="Broder C.C."/>
            <person name="Frey K.G."/>
            <person name="Wang L.F."/>
            <person name="Wang J."/>
        </authorList>
    </citation>
    <scope>NUCLEOTIDE SEQUENCE [LARGE SCALE GENOMIC DNA]</scope>
</reference>
<feature type="compositionally biased region" description="Polar residues" evidence="1">
    <location>
        <begin position="140"/>
        <end position="154"/>
    </location>
</feature>
<name>L5MFS7_MYODS</name>
<evidence type="ECO:0000313" key="3">
    <source>
        <dbReference type="Proteomes" id="UP000010556"/>
    </source>
</evidence>
<dbReference type="AlphaFoldDB" id="L5MFS7"/>
<feature type="compositionally biased region" description="Pro residues" evidence="1">
    <location>
        <begin position="113"/>
        <end position="125"/>
    </location>
</feature>
<dbReference type="Proteomes" id="UP000010556">
    <property type="component" value="Unassembled WGS sequence"/>
</dbReference>
<feature type="region of interest" description="Disordered" evidence="1">
    <location>
        <begin position="113"/>
        <end position="154"/>
    </location>
</feature>
<protein>
    <submittedName>
        <fullName evidence="2">Uncharacterized protein</fullName>
    </submittedName>
</protein>
<dbReference type="EMBL" id="KB100892">
    <property type="protein sequence ID" value="ELK37110.1"/>
    <property type="molecule type" value="Genomic_DNA"/>
</dbReference>
<sequence>MESPAGLRSLQWQQRLVMAPCVSLLVFLHGVLTLQMKGAFGLSEESSDSIPGHRKGYYIFQLLPIQRLKGKPENAFDRKAADLLALWTSSVFGAPDRIRTTVNTVASFQLPPAPVIPRQSPPTLTPPALGSTALRGPVLTPTTQSKMLESNGETSVSGNLGNYFGMSARLSLIPQVLTTPGVPTTGALRSTSFPASPTTKEPRGDM</sequence>